<organism evidence="9 10">
    <name type="scientific">Larkinella bovis</name>
    <dbReference type="NCBI Taxonomy" id="683041"/>
    <lineage>
        <taxon>Bacteria</taxon>
        <taxon>Pseudomonadati</taxon>
        <taxon>Bacteroidota</taxon>
        <taxon>Cytophagia</taxon>
        <taxon>Cytophagales</taxon>
        <taxon>Spirosomataceae</taxon>
        <taxon>Larkinella</taxon>
    </lineage>
</organism>
<keyword evidence="10" id="KW-1185">Reference proteome</keyword>
<feature type="transmembrane region" description="Helical" evidence="6">
    <location>
        <begin position="446"/>
        <end position="470"/>
    </location>
</feature>
<evidence type="ECO:0000313" key="10">
    <source>
        <dbReference type="Proteomes" id="UP001596106"/>
    </source>
</evidence>
<keyword evidence="3 6" id="KW-0812">Transmembrane</keyword>
<dbReference type="EMBL" id="JBHSMA010000005">
    <property type="protein sequence ID" value="MFC5410992.1"/>
    <property type="molecule type" value="Genomic_DNA"/>
</dbReference>
<sequence length="867" mass="97208">MTPPRFADRLLRFFCSADRLEEVQGDLHEEFQYQFRRMGARRAKWRYWWDVLGFVLSFAIRRKQDDYSTTSLTNPFMFRNHLKIAWRNLLKDRQFTLLNLIGLSTGLACTLLIYLWVNDELQIDKYNEKDDQLFQVMANHFHDDDIKTINHTPGLLADALVAEMPEVEHAVTVVPASWFSSKGVITAGENQLKAGGQFVGKDYFNVFTCPFLQGDKNSIFADNHTVALSEEMAVKLFGSTKDVLGKAVKWNYGEFSGTYRVGGIFANSPANSTEQFDLLFSFNVFFVRRPGMENWGNSDPSTFLILRKGTDLARFNAQIRDFLQTKNKTKTQLFALKYSDKYLHGQFENGVQTGGRIAYVRLFSTIALFILVIACINFMNLSTAKASGRIKEVGVKKVMGAFRSSLIVQYLGESILMAFLSLVLAVFWLVLLLPQFNAITGKHIRLGFDATLILSILGITLLTGLIAGSYPALYLSGFNPTAVLKGKLKTSVGELLVRKGLVVFQFTVSILFIVSVLVVYRQIDYIQTKNLGYNRDNIIHFEIPLDMDSVKLKSAEAFLGEIKAIPGVLNASSYYHDLIGGHGAISGFEWPGKPAGKDIEFSNLEVGYNFIETVGMELKEGRHFTNGPGSNKEIIFNEAAIKSMGLKAPIGKTVKFWNQERQIIGVVKNFNFESLYEDVKPCFFQVYPVMPNIMVKIQGGTEKTTIAQIQKTFESYNQGLVFDYQFLDENYNALYAAERRIGILSRYFAGLTILISCLGLFGLAAFTAQRRQKEIGIRKVVGATVGNVAVMLSMDFLKLLLIALLIAFPVIGWALSRWLQAFAFHVDLGVGVFIIAGVSITLITLLTVGYQAIKAALANPVRSLRSE</sequence>
<feature type="transmembrane region" description="Helical" evidence="6">
    <location>
        <begin position="97"/>
        <end position="117"/>
    </location>
</feature>
<dbReference type="PANTHER" id="PTHR30572">
    <property type="entry name" value="MEMBRANE COMPONENT OF TRANSPORTER-RELATED"/>
    <property type="match status" value="1"/>
</dbReference>
<evidence type="ECO:0000313" key="9">
    <source>
        <dbReference type="EMBL" id="MFC5410992.1"/>
    </source>
</evidence>
<dbReference type="Pfam" id="PF12704">
    <property type="entry name" value="MacB_PCD"/>
    <property type="match status" value="1"/>
</dbReference>
<dbReference type="Pfam" id="PF02687">
    <property type="entry name" value="FtsX"/>
    <property type="match status" value="2"/>
</dbReference>
<keyword evidence="2" id="KW-1003">Cell membrane</keyword>
<feature type="transmembrane region" description="Helical" evidence="6">
    <location>
        <begin position="747"/>
        <end position="768"/>
    </location>
</feature>
<keyword evidence="5 6" id="KW-0472">Membrane</keyword>
<evidence type="ECO:0000256" key="5">
    <source>
        <dbReference type="ARBA" id="ARBA00023136"/>
    </source>
</evidence>
<dbReference type="InterPro" id="IPR047699">
    <property type="entry name" value="Permease_put_prefix"/>
</dbReference>
<feature type="transmembrane region" description="Helical" evidence="6">
    <location>
        <begin position="796"/>
        <end position="816"/>
    </location>
</feature>
<feature type="domain" description="ABC3 transporter permease C-terminal" evidence="7">
    <location>
        <begin position="365"/>
        <end position="480"/>
    </location>
</feature>
<feature type="transmembrane region" description="Helical" evidence="6">
    <location>
        <begin position="415"/>
        <end position="434"/>
    </location>
</feature>
<dbReference type="Proteomes" id="UP001596106">
    <property type="component" value="Unassembled WGS sequence"/>
</dbReference>
<feature type="transmembrane region" description="Helical" evidence="6">
    <location>
        <begin position="45"/>
        <end position="61"/>
    </location>
</feature>
<accession>A0ABW0IIN9</accession>
<feature type="domain" description="ABC3 transporter permease C-terminal" evidence="7">
    <location>
        <begin position="748"/>
        <end position="858"/>
    </location>
</feature>
<gene>
    <name evidence="9" type="ORF">ACFPMF_16855</name>
</gene>
<evidence type="ECO:0000259" key="8">
    <source>
        <dbReference type="Pfam" id="PF12704"/>
    </source>
</evidence>
<dbReference type="InterPro" id="IPR050250">
    <property type="entry name" value="Macrolide_Exporter_MacB"/>
</dbReference>
<comment type="caution">
    <text evidence="9">The sequence shown here is derived from an EMBL/GenBank/DDBJ whole genome shotgun (WGS) entry which is preliminary data.</text>
</comment>
<dbReference type="PANTHER" id="PTHR30572:SF18">
    <property type="entry name" value="ABC-TYPE MACROLIDE FAMILY EXPORT SYSTEM PERMEASE COMPONENT 2"/>
    <property type="match status" value="1"/>
</dbReference>
<dbReference type="InterPro" id="IPR025857">
    <property type="entry name" value="MacB_PCD"/>
</dbReference>
<comment type="subcellular location">
    <subcellularLocation>
        <location evidence="1">Cell membrane</location>
        <topology evidence="1">Multi-pass membrane protein</topology>
    </subcellularLocation>
</comment>
<evidence type="ECO:0000259" key="7">
    <source>
        <dbReference type="Pfam" id="PF02687"/>
    </source>
</evidence>
<evidence type="ECO:0000256" key="1">
    <source>
        <dbReference type="ARBA" id="ARBA00004651"/>
    </source>
</evidence>
<evidence type="ECO:0000256" key="2">
    <source>
        <dbReference type="ARBA" id="ARBA00022475"/>
    </source>
</evidence>
<name>A0ABW0IIN9_9BACT</name>
<keyword evidence="4 6" id="KW-1133">Transmembrane helix</keyword>
<protein>
    <submittedName>
        <fullName evidence="9">Permease prefix domain 2-containing transporter</fullName>
    </submittedName>
</protein>
<evidence type="ECO:0000256" key="4">
    <source>
        <dbReference type="ARBA" id="ARBA00022989"/>
    </source>
</evidence>
<feature type="transmembrane region" description="Helical" evidence="6">
    <location>
        <begin position="358"/>
        <end position="379"/>
    </location>
</feature>
<dbReference type="NCBIfam" id="NF038404">
    <property type="entry name" value="perm_prefix_2"/>
    <property type="match status" value="1"/>
</dbReference>
<feature type="domain" description="MacB-like periplasmic core" evidence="8">
    <location>
        <begin position="96"/>
        <end position="321"/>
    </location>
</feature>
<dbReference type="InterPro" id="IPR003838">
    <property type="entry name" value="ABC3_permease_C"/>
</dbReference>
<feature type="transmembrane region" description="Helical" evidence="6">
    <location>
        <begin position="828"/>
        <end position="853"/>
    </location>
</feature>
<dbReference type="RefSeq" id="WP_379847349.1">
    <property type="nucleotide sequence ID" value="NZ_JBHSMA010000005.1"/>
</dbReference>
<feature type="transmembrane region" description="Helical" evidence="6">
    <location>
        <begin position="501"/>
        <end position="520"/>
    </location>
</feature>
<proteinExistence type="predicted"/>
<evidence type="ECO:0000256" key="6">
    <source>
        <dbReference type="SAM" id="Phobius"/>
    </source>
</evidence>
<reference evidence="10" key="1">
    <citation type="journal article" date="2019" name="Int. J. Syst. Evol. Microbiol.">
        <title>The Global Catalogue of Microorganisms (GCM) 10K type strain sequencing project: providing services to taxonomists for standard genome sequencing and annotation.</title>
        <authorList>
            <consortium name="The Broad Institute Genomics Platform"/>
            <consortium name="The Broad Institute Genome Sequencing Center for Infectious Disease"/>
            <person name="Wu L."/>
            <person name="Ma J."/>
        </authorList>
    </citation>
    <scope>NUCLEOTIDE SEQUENCE [LARGE SCALE GENOMIC DNA]</scope>
    <source>
        <strain evidence="10">CCUG 55250</strain>
    </source>
</reference>
<evidence type="ECO:0000256" key="3">
    <source>
        <dbReference type="ARBA" id="ARBA00022692"/>
    </source>
</evidence>